<reference evidence="2" key="1">
    <citation type="submission" date="2016-10" db="EMBL/GenBank/DDBJ databases">
        <authorList>
            <person name="de Groot N.N."/>
        </authorList>
    </citation>
    <scope>NUCLEOTIDE SEQUENCE</scope>
</reference>
<feature type="transmembrane region" description="Helical" evidence="1">
    <location>
        <begin position="12"/>
        <end position="32"/>
    </location>
</feature>
<evidence type="ECO:0008006" key="3">
    <source>
        <dbReference type="Google" id="ProtNLM"/>
    </source>
</evidence>
<keyword evidence="1" id="KW-0812">Transmembrane</keyword>
<accession>A0A1W1EA69</accession>
<organism evidence="2">
    <name type="scientific">hydrothermal vent metagenome</name>
    <dbReference type="NCBI Taxonomy" id="652676"/>
    <lineage>
        <taxon>unclassified sequences</taxon>
        <taxon>metagenomes</taxon>
        <taxon>ecological metagenomes</taxon>
    </lineage>
</organism>
<dbReference type="AlphaFoldDB" id="A0A1W1EA69"/>
<evidence type="ECO:0000313" key="2">
    <source>
        <dbReference type="EMBL" id="SFV90844.1"/>
    </source>
</evidence>
<feature type="transmembrane region" description="Helical" evidence="1">
    <location>
        <begin position="95"/>
        <end position="114"/>
    </location>
</feature>
<feature type="transmembrane region" description="Helical" evidence="1">
    <location>
        <begin position="126"/>
        <end position="147"/>
    </location>
</feature>
<name>A0A1W1EA69_9ZZZZ</name>
<keyword evidence="1" id="KW-0472">Membrane</keyword>
<dbReference type="EMBL" id="FPIB01000025">
    <property type="protein sequence ID" value="SFV90844.1"/>
    <property type="molecule type" value="Genomic_DNA"/>
</dbReference>
<feature type="transmembrane region" description="Helical" evidence="1">
    <location>
        <begin position="53"/>
        <end position="75"/>
    </location>
</feature>
<keyword evidence="1" id="KW-1133">Transmembrane helix</keyword>
<sequence>MWEWITKWAFHIHLIMAISWIGGSVFMFVLGVSLRDKQAQKEVYPHIGPIFGWFEVASLVLLLSTGFIMGVEYHLFDILLHPNGTPISDALQKKVILVTILTVATVVHFIIAYKTNGKERTPLQQFFSRGSSMLIFFLNLFVMHYAIVLRDIL</sequence>
<gene>
    <name evidence="2" type="ORF">MNB_SV-4-646</name>
</gene>
<evidence type="ECO:0000256" key="1">
    <source>
        <dbReference type="SAM" id="Phobius"/>
    </source>
</evidence>
<protein>
    <recommendedName>
        <fullName evidence="3">Copper resistance protein D domain-containing protein</fullName>
    </recommendedName>
</protein>
<proteinExistence type="predicted"/>